<comment type="caution">
    <text evidence="2">The sequence shown here is derived from an EMBL/GenBank/DDBJ whole genome shotgun (WGS) entry which is preliminary data.</text>
</comment>
<reference evidence="3" key="1">
    <citation type="journal article" date="2019" name="Int. J. Syst. Evol. Microbiol.">
        <title>The Global Catalogue of Microorganisms (GCM) 10K type strain sequencing project: providing services to taxonomists for standard genome sequencing and annotation.</title>
        <authorList>
            <consortium name="The Broad Institute Genomics Platform"/>
            <consortium name="The Broad Institute Genome Sequencing Center for Infectious Disease"/>
            <person name="Wu L."/>
            <person name="Ma J."/>
        </authorList>
    </citation>
    <scope>NUCLEOTIDE SEQUENCE [LARGE SCALE GENOMIC DNA]</scope>
    <source>
        <strain evidence="3">JCM 16902</strain>
    </source>
</reference>
<proteinExistence type="predicted"/>
<evidence type="ECO:0000313" key="2">
    <source>
        <dbReference type="EMBL" id="GAA3597587.1"/>
    </source>
</evidence>
<organism evidence="2 3">
    <name type="scientific">Kineosporia mesophila</name>
    <dbReference type="NCBI Taxonomy" id="566012"/>
    <lineage>
        <taxon>Bacteria</taxon>
        <taxon>Bacillati</taxon>
        <taxon>Actinomycetota</taxon>
        <taxon>Actinomycetes</taxon>
        <taxon>Kineosporiales</taxon>
        <taxon>Kineosporiaceae</taxon>
        <taxon>Kineosporia</taxon>
    </lineage>
</organism>
<keyword evidence="3" id="KW-1185">Reference proteome</keyword>
<keyword evidence="1" id="KW-0732">Signal</keyword>
<gene>
    <name evidence="2" type="ORF">GCM10022223_10930</name>
</gene>
<dbReference type="Proteomes" id="UP001501074">
    <property type="component" value="Unassembled WGS sequence"/>
</dbReference>
<name>A0ABP6Z353_9ACTN</name>
<sequence>MSFAPVTRRTVTVTALVGTPIMAAGLWMANGAAAQPAPFTAPVATSAAKTTLRTDRSIMILAPNTKSGARRILTVHHKTFIVDFARKKSDKKYSLLSGGEVWMGLNPVGPAKDSNYQIVTTRDSEGGNADCLSMNSAGQISEESCEEVEKPGELIIGRDVFHFEKRGKKWDIQAFRGYLEAHGRQAGRTKDWNTKTAKGLTVVYAPVG</sequence>
<feature type="chain" id="PRO_5047086869" evidence="1">
    <location>
        <begin position="35"/>
        <end position="208"/>
    </location>
</feature>
<feature type="signal peptide" evidence="1">
    <location>
        <begin position="1"/>
        <end position="34"/>
    </location>
</feature>
<accession>A0ABP6Z353</accession>
<dbReference type="EMBL" id="BAAAZO010000002">
    <property type="protein sequence ID" value="GAA3597587.1"/>
    <property type="molecule type" value="Genomic_DNA"/>
</dbReference>
<dbReference type="RefSeq" id="WP_231485838.1">
    <property type="nucleotide sequence ID" value="NZ_BAAAZO010000002.1"/>
</dbReference>
<evidence type="ECO:0000313" key="3">
    <source>
        <dbReference type="Proteomes" id="UP001501074"/>
    </source>
</evidence>
<evidence type="ECO:0000256" key="1">
    <source>
        <dbReference type="SAM" id="SignalP"/>
    </source>
</evidence>
<protein>
    <submittedName>
        <fullName evidence="2">Uncharacterized protein</fullName>
    </submittedName>
</protein>